<dbReference type="Gene3D" id="1.10.10.10">
    <property type="entry name" value="Winged helix-like DNA-binding domain superfamily/Winged helix DNA-binding domain"/>
    <property type="match status" value="1"/>
</dbReference>
<comment type="subcellular location">
    <subcellularLocation>
        <location evidence="1">Cytoplasm</location>
    </subcellularLocation>
</comment>
<dbReference type="GO" id="GO:0005737">
    <property type="term" value="C:cytoplasm"/>
    <property type="evidence" value="ECO:0007669"/>
    <property type="project" value="UniProtKB-SubCell"/>
</dbReference>
<accession>A0A1M6SGG1</accession>
<dbReference type="InterPro" id="IPR011990">
    <property type="entry name" value="TPR-like_helical_dom_sf"/>
</dbReference>
<dbReference type="GO" id="GO:0003677">
    <property type="term" value="F:DNA binding"/>
    <property type="evidence" value="ECO:0007669"/>
    <property type="project" value="InterPro"/>
</dbReference>
<dbReference type="PROSITE" id="PS50005">
    <property type="entry name" value="TPR"/>
    <property type="match status" value="2"/>
</dbReference>
<evidence type="ECO:0000256" key="8">
    <source>
        <dbReference type="SAM" id="Phobius"/>
    </source>
</evidence>
<keyword evidence="8" id="KW-0472">Membrane</keyword>
<gene>
    <name evidence="11" type="ORF">SAMN05444371_2449</name>
</gene>
<dbReference type="InterPro" id="IPR036388">
    <property type="entry name" value="WH-like_DNA-bd_sf"/>
</dbReference>
<evidence type="ECO:0000256" key="9">
    <source>
        <dbReference type="SAM" id="SignalP"/>
    </source>
</evidence>
<comment type="similarity">
    <text evidence="5">Belongs to the Rap family.</text>
</comment>
<keyword evidence="4 6" id="KW-0802">TPR repeat</keyword>
<dbReference type="SMART" id="SM00421">
    <property type="entry name" value="HTH_LUXR"/>
    <property type="match status" value="1"/>
</dbReference>
<keyword evidence="9" id="KW-0732">Signal</keyword>
<dbReference type="Proteomes" id="UP000184498">
    <property type="component" value="Unassembled WGS sequence"/>
</dbReference>
<dbReference type="SMART" id="SM00028">
    <property type="entry name" value="TPR"/>
    <property type="match status" value="3"/>
</dbReference>
<dbReference type="STRING" id="216903.SAMN05444371_2449"/>
<evidence type="ECO:0000256" key="3">
    <source>
        <dbReference type="ARBA" id="ARBA00022737"/>
    </source>
</evidence>
<feature type="domain" description="HTH luxR-type" evidence="10">
    <location>
        <begin position="426"/>
        <end position="483"/>
    </location>
</feature>
<dbReference type="InterPro" id="IPR019734">
    <property type="entry name" value="TPR_rpt"/>
</dbReference>
<dbReference type="Pfam" id="PF13424">
    <property type="entry name" value="TPR_12"/>
    <property type="match status" value="1"/>
</dbReference>
<name>A0A1M6SGG1_9FLAO</name>
<feature type="transmembrane region" description="Helical" evidence="8">
    <location>
        <begin position="336"/>
        <end position="358"/>
    </location>
</feature>
<feature type="signal peptide" evidence="9">
    <location>
        <begin position="1"/>
        <end position="22"/>
    </location>
</feature>
<keyword evidence="12" id="KW-1185">Reference proteome</keyword>
<evidence type="ECO:0000256" key="2">
    <source>
        <dbReference type="ARBA" id="ARBA00022490"/>
    </source>
</evidence>
<evidence type="ECO:0000313" key="12">
    <source>
        <dbReference type="Proteomes" id="UP000184498"/>
    </source>
</evidence>
<evidence type="ECO:0000259" key="10">
    <source>
        <dbReference type="SMART" id="SM00421"/>
    </source>
</evidence>
<feature type="repeat" description="TPR" evidence="6">
    <location>
        <begin position="236"/>
        <end position="269"/>
    </location>
</feature>
<evidence type="ECO:0000256" key="5">
    <source>
        <dbReference type="ARBA" id="ARBA00038253"/>
    </source>
</evidence>
<dbReference type="PANTHER" id="PTHR46630">
    <property type="entry name" value="TETRATRICOPEPTIDE REPEAT PROTEIN 29"/>
    <property type="match status" value="1"/>
</dbReference>
<keyword evidence="7" id="KW-0175">Coiled coil</keyword>
<dbReference type="InterPro" id="IPR051476">
    <property type="entry name" value="Bac_ResReg_Asp_Phosphatase"/>
</dbReference>
<feature type="repeat" description="TPR" evidence="6">
    <location>
        <begin position="196"/>
        <end position="229"/>
    </location>
</feature>
<organism evidence="11 12">
    <name type="scientific">Epilithonimonas mollis</name>
    <dbReference type="NCBI Taxonomy" id="216903"/>
    <lineage>
        <taxon>Bacteria</taxon>
        <taxon>Pseudomonadati</taxon>
        <taxon>Bacteroidota</taxon>
        <taxon>Flavobacteriia</taxon>
        <taxon>Flavobacteriales</taxon>
        <taxon>Weeksellaceae</taxon>
        <taxon>Chryseobacterium group</taxon>
        <taxon>Epilithonimonas</taxon>
    </lineage>
</organism>
<feature type="chain" id="PRO_5013291394" evidence="9">
    <location>
        <begin position="23"/>
        <end position="486"/>
    </location>
</feature>
<keyword evidence="8" id="KW-0812">Transmembrane</keyword>
<evidence type="ECO:0000256" key="7">
    <source>
        <dbReference type="SAM" id="Coils"/>
    </source>
</evidence>
<sequence>MRYLQKFLSAFILFSLFTKAEAQKYTPKTIDSLIVRTFQLADRNEALKISSKTYKLSDEIGYYPGKAKSLKADINSYLGLGEQGKALITAEKLYDLANGENDDYHIVQALLARAQAYAYLGFFEKAMKMNLEAEETCKKIKDNDDQNSSLGQVYAGRAEINNLQYESPQNTLKYDLQSLEYYKKVKNRKKRNGWLAIQYSSLGYTYIDLDDYKPAIYYSRKAYQLAKQENDSINQAFGLYGLGNAYLAMNNSDSSIHYYKQALPIFEKANDIYRLQYIYDDLASLYEKLGDDRIYSYYTKKSRELSDIIRKKERIETDSAYTTIIEQEKKSWYQNFYIFIGCILFLAILFFFFTLKYFKSYREEKEQKENIEDDLIEKEEELSHLELKINDAFAELLELAKNNDSSFLSRFKEVYPYFYNKLVTNYPELTTGQLQFCALLKLNFTTKEIAQYSNISVRSVETRKNRLRKKLEIPSEVDLNKWMMDL</sequence>
<keyword evidence="8" id="KW-1133">Transmembrane helix</keyword>
<dbReference type="EMBL" id="FRAM01000002">
    <property type="protein sequence ID" value="SHK43775.1"/>
    <property type="molecule type" value="Genomic_DNA"/>
</dbReference>
<feature type="coiled-coil region" evidence="7">
    <location>
        <begin position="358"/>
        <end position="402"/>
    </location>
</feature>
<evidence type="ECO:0000313" key="11">
    <source>
        <dbReference type="EMBL" id="SHK43775.1"/>
    </source>
</evidence>
<reference evidence="12" key="1">
    <citation type="submission" date="2016-11" db="EMBL/GenBank/DDBJ databases">
        <authorList>
            <person name="Varghese N."/>
            <person name="Submissions S."/>
        </authorList>
    </citation>
    <scope>NUCLEOTIDE SEQUENCE [LARGE SCALE GENOMIC DNA]</scope>
    <source>
        <strain evidence="12">DSM 18016</strain>
    </source>
</reference>
<dbReference type="RefSeq" id="WP_072998292.1">
    <property type="nucleotide sequence ID" value="NZ_FRAM01000002.1"/>
</dbReference>
<dbReference type="Gene3D" id="1.25.40.10">
    <property type="entry name" value="Tetratricopeptide repeat domain"/>
    <property type="match status" value="2"/>
</dbReference>
<dbReference type="SUPFAM" id="SSF48452">
    <property type="entry name" value="TPR-like"/>
    <property type="match status" value="2"/>
</dbReference>
<dbReference type="InterPro" id="IPR000792">
    <property type="entry name" value="Tscrpt_reg_LuxR_C"/>
</dbReference>
<protein>
    <submittedName>
        <fullName evidence="11">Regulatory protein, luxR family</fullName>
    </submittedName>
</protein>
<keyword evidence="3" id="KW-0677">Repeat</keyword>
<evidence type="ECO:0000256" key="4">
    <source>
        <dbReference type="ARBA" id="ARBA00022803"/>
    </source>
</evidence>
<dbReference type="GO" id="GO:0006355">
    <property type="term" value="P:regulation of DNA-templated transcription"/>
    <property type="evidence" value="ECO:0007669"/>
    <property type="project" value="InterPro"/>
</dbReference>
<evidence type="ECO:0000256" key="1">
    <source>
        <dbReference type="ARBA" id="ARBA00004496"/>
    </source>
</evidence>
<evidence type="ECO:0000256" key="6">
    <source>
        <dbReference type="PROSITE-ProRule" id="PRU00339"/>
    </source>
</evidence>
<dbReference type="AlphaFoldDB" id="A0A1M6SGG1"/>
<dbReference type="SUPFAM" id="SSF46894">
    <property type="entry name" value="C-terminal effector domain of the bipartite response regulators"/>
    <property type="match status" value="1"/>
</dbReference>
<keyword evidence="2" id="KW-0963">Cytoplasm</keyword>
<dbReference type="OrthoDB" id="1017207at2"/>
<proteinExistence type="inferred from homology"/>
<dbReference type="InterPro" id="IPR016032">
    <property type="entry name" value="Sig_transdc_resp-reg_C-effctor"/>
</dbReference>
<dbReference type="PANTHER" id="PTHR46630:SF1">
    <property type="entry name" value="TETRATRICOPEPTIDE REPEAT PROTEIN 29"/>
    <property type="match status" value="1"/>
</dbReference>